<feature type="compositionally biased region" description="Low complexity" evidence="1">
    <location>
        <begin position="66"/>
        <end position="77"/>
    </location>
</feature>
<name>A0ABR2HX85_9EUKA</name>
<accession>A0ABR2HX85</accession>
<dbReference type="Proteomes" id="UP001470230">
    <property type="component" value="Unassembled WGS sequence"/>
</dbReference>
<feature type="compositionally biased region" description="Polar residues" evidence="1">
    <location>
        <begin position="84"/>
        <end position="94"/>
    </location>
</feature>
<sequence length="94" mass="10510">MEVQIRPAFHVPAVWLTVDRSDGTVDYFELDDEGNLVFTSDGRLIPHHTETKQTSQCFFSDFTGYSDDSTSSLTNDSDFVEGPTLNSPFNNVSL</sequence>
<evidence type="ECO:0000313" key="3">
    <source>
        <dbReference type="Proteomes" id="UP001470230"/>
    </source>
</evidence>
<reference evidence="2 3" key="1">
    <citation type="submission" date="2024-04" db="EMBL/GenBank/DDBJ databases">
        <title>Tritrichomonas musculus Genome.</title>
        <authorList>
            <person name="Alves-Ferreira E."/>
            <person name="Grigg M."/>
            <person name="Lorenzi H."/>
            <person name="Galac M."/>
        </authorList>
    </citation>
    <scope>NUCLEOTIDE SEQUENCE [LARGE SCALE GENOMIC DNA]</scope>
    <source>
        <strain evidence="2 3">EAF2021</strain>
    </source>
</reference>
<evidence type="ECO:0000313" key="2">
    <source>
        <dbReference type="EMBL" id="KAK8854121.1"/>
    </source>
</evidence>
<feature type="region of interest" description="Disordered" evidence="1">
    <location>
        <begin position="66"/>
        <end position="94"/>
    </location>
</feature>
<comment type="caution">
    <text evidence="2">The sequence shown here is derived from an EMBL/GenBank/DDBJ whole genome shotgun (WGS) entry which is preliminary data.</text>
</comment>
<dbReference type="EMBL" id="JAPFFF010000021">
    <property type="protein sequence ID" value="KAK8854121.1"/>
    <property type="molecule type" value="Genomic_DNA"/>
</dbReference>
<protein>
    <submittedName>
        <fullName evidence="2">Uncharacterized protein</fullName>
    </submittedName>
</protein>
<evidence type="ECO:0000256" key="1">
    <source>
        <dbReference type="SAM" id="MobiDB-lite"/>
    </source>
</evidence>
<organism evidence="2 3">
    <name type="scientific">Tritrichomonas musculus</name>
    <dbReference type="NCBI Taxonomy" id="1915356"/>
    <lineage>
        <taxon>Eukaryota</taxon>
        <taxon>Metamonada</taxon>
        <taxon>Parabasalia</taxon>
        <taxon>Tritrichomonadida</taxon>
        <taxon>Tritrichomonadidae</taxon>
        <taxon>Tritrichomonas</taxon>
    </lineage>
</organism>
<keyword evidence="3" id="KW-1185">Reference proteome</keyword>
<proteinExistence type="predicted"/>
<gene>
    <name evidence="2" type="ORF">M9Y10_016671</name>
</gene>